<dbReference type="AlphaFoldDB" id="A0A6J7EHK9"/>
<protein>
    <submittedName>
        <fullName evidence="1">Unannotated protein</fullName>
    </submittedName>
</protein>
<evidence type="ECO:0000313" key="1">
    <source>
        <dbReference type="EMBL" id="CAB4882877.1"/>
    </source>
</evidence>
<dbReference type="InterPro" id="IPR029044">
    <property type="entry name" value="Nucleotide-diphossugar_trans"/>
</dbReference>
<proteinExistence type="predicted"/>
<accession>A0A6J7EHK9</accession>
<gene>
    <name evidence="1" type="ORF">UFOPK3423_01523</name>
</gene>
<organism evidence="1">
    <name type="scientific">freshwater metagenome</name>
    <dbReference type="NCBI Taxonomy" id="449393"/>
    <lineage>
        <taxon>unclassified sequences</taxon>
        <taxon>metagenomes</taxon>
        <taxon>ecological metagenomes</taxon>
    </lineage>
</organism>
<dbReference type="Gene3D" id="3.90.550.10">
    <property type="entry name" value="Spore Coat Polysaccharide Biosynthesis Protein SpsA, Chain A"/>
    <property type="match status" value="1"/>
</dbReference>
<dbReference type="EMBL" id="CAFBLQ010000218">
    <property type="protein sequence ID" value="CAB4882877.1"/>
    <property type="molecule type" value="Genomic_DNA"/>
</dbReference>
<dbReference type="SUPFAM" id="SSF53448">
    <property type="entry name" value="Nucleotide-diphospho-sugar transferases"/>
    <property type="match status" value="1"/>
</dbReference>
<name>A0A6J7EHK9_9ZZZZ</name>
<reference evidence="1" key="1">
    <citation type="submission" date="2020-05" db="EMBL/GenBank/DDBJ databases">
        <authorList>
            <person name="Chiriac C."/>
            <person name="Salcher M."/>
            <person name="Ghai R."/>
            <person name="Kavagutti S V."/>
        </authorList>
    </citation>
    <scope>NUCLEOTIDE SEQUENCE</scope>
</reference>
<sequence>MGPVMAAHALGRLEAALRLAPAPPPAGPDDFLSGSSGNVEGRRALAASALDRALDVRGALDGTRRRATRDGRQLPCRRVLTLTIAREDLPNLVTQTGAELQRSRHDVDQIVGAATGAGKFERLNELLDGRDLSSYDWVLVIDDDVLLPAGFLDRFLAAAESAQLRVAQPAHRRRSHAAWPITRRAVGARVRETTFVEIGPVTAFDRVAASELLPFPELRMGWGLDTHWSAVAREHGWPIGIVDATAIAHTLRPAAATYPREAAIAEARTFLTGRDYVPRDQIRTLVVHR</sequence>